<sequence>MKRIFERLFSRLKGLRRSPKARIPKGLNKAVQAKVKSHEKSPGNALLDPSGSYLICNPPYTVCQ</sequence>
<dbReference type="EMBL" id="UOGG01000152">
    <property type="protein sequence ID" value="VAX31341.1"/>
    <property type="molecule type" value="Genomic_DNA"/>
</dbReference>
<organism evidence="1">
    <name type="scientific">hydrothermal vent metagenome</name>
    <dbReference type="NCBI Taxonomy" id="652676"/>
    <lineage>
        <taxon>unclassified sequences</taxon>
        <taxon>metagenomes</taxon>
        <taxon>ecological metagenomes</taxon>
    </lineage>
</organism>
<dbReference type="AlphaFoldDB" id="A0A3B1CXS6"/>
<gene>
    <name evidence="1" type="ORF">MNBD_NITROSPINAE05-1252</name>
</gene>
<evidence type="ECO:0000313" key="1">
    <source>
        <dbReference type="EMBL" id="VAX31341.1"/>
    </source>
</evidence>
<accession>A0A3B1CXS6</accession>
<name>A0A3B1CXS6_9ZZZZ</name>
<proteinExistence type="predicted"/>
<reference evidence="1" key="1">
    <citation type="submission" date="2018-06" db="EMBL/GenBank/DDBJ databases">
        <authorList>
            <person name="Zhirakovskaya E."/>
        </authorList>
    </citation>
    <scope>NUCLEOTIDE SEQUENCE</scope>
</reference>
<protein>
    <submittedName>
        <fullName evidence="1">Uncharacterized protein</fullName>
    </submittedName>
</protein>